<protein>
    <submittedName>
        <fullName evidence="1 2">Uncharacterized protein</fullName>
    </submittedName>
</protein>
<gene>
    <name evidence="2" type="primary">20202276</name>
    <name evidence="1" type="ORF">HELRODRAFT_168247</name>
</gene>
<evidence type="ECO:0000313" key="1">
    <source>
        <dbReference type="EMBL" id="ESO09285.1"/>
    </source>
</evidence>
<evidence type="ECO:0000313" key="2">
    <source>
        <dbReference type="EnsemblMetazoa" id="HelroP168247"/>
    </source>
</evidence>
<keyword evidence="3" id="KW-1185">Reference proteome</keyword>
<accession>T1F0C6</accession>
<dbReference type="KEGG" id="hro:HELRODRAFT_168247"/>
<dbReference type="CTD" id="20202276"/>
<dbReference type="HOGENOM" id="CLU_1162243_0_0_1"/>
<reference evidence="1 3" key="2">
    <citation type="journal article" date="2013" name="Nature">
        <title>Insights into bilaterian evolution from three spiralian genomes.</title>
        <authorList>
            <person name="Simakov O."/>
            <person name="Marletaz F."/>
            <person name="Cho S.J."/>
            <person name="Edsinger-Gonzales E."/>
            <person name="Havlak P."/>
            <person name="Hellsten U."/>
            <person name="Kuo D.H."/>
            <person name="Larsson T."/>
            <person name="Lv J."/>
            <person name="Arendt D."/>
            <person name="Savage R."/>
            <person name="Osoegawa K."/>
            <person name="de Jong P."/>
            <person name="Grimwood J."/>
            <person name="Chapman J.A."/>
            <person name="Shapiro H."/>
            <person name="Aerts A."/>
            <person name="Otillar R.P."/>
            <person name="Terry A.Y."/>
            <person name="Boore J.L."/>
            <person name="Grigoriev I.V."/>
            <person name="Lindberg D.R."/>
            <person name="Seaver E.C."/>
            <person name="Weisblat D.A."/>
            <person name="Putnam N.H."/>
            <person name="Rokhsar D.S."/>
        </authorList>
    </citation>
    <scope>NUCLEOTIDE SEQUENCE</scope>
</reference>
<proteinExistence type="predicted"/>
<dbReference type="Proteomes" id="UP000015101">
    <property type="component" value="Unassembled WGS sequence"/>
</dbReference>
<name>T1F0C6_HELRO</name>
<dbReference type="InParanoid" id="T1F0C6"/>
<dbReference type="GeneID" id="20202276"/>
<dbReference type="EMBL" id="KB095959">
    <property type="protein sequence ID" value="ESO09285.1"/>
    <property type="molecule type" value="Genomic_DNA"/>
</dbReference>
<reference evidence="2" key="3">
    <citation type="submission" date="2015-06" db="UniProtKB">
        <authorList>
            <consortium name="EnsemblMetazoa"/>
        </authorList>
    </citation>
    <scope>IDENTIFICATION</scope>
</reference>
<organism evidence="2 3">
    <name type="scientific">Helobdella robusta</name>
    <name type="common">Californian leech</name>
    <dbReference type="NCBI Taxonomy" id="6412"/>
    <lineage>
        <taxon>Eukaryota</taxon>
        <taxon>Metazoa</taxon>
        <taxon>Spiralia</taxon>
        <taxon>Lophotrochozoa</taxon>
        <taxon>Annelida</taxon>
        <taxon>Clitellata</taxon>
        <taxon>Hirudinea</taxon>
        <taxon>Rhynchobdellida</taxon>
        <taxon>Glossiphoniidae</taxon>
        <taxon>Helobdella</taxon>
    </lineage>
</organism>
<dbReference type="EnsemblMetazoa" id="HelroT168247">
    <property type="protein sequence ID" value="HelroP168247"/>
    <property type="gene ID" value="HelroG168247"/>
</dbReference>
<evidence type="ECO:0000313" key="3">
    <source>
        <dbReference type="Proteomes" id="UP000015101"/>
    </source>
</evidence>
<reference evidence="3" key="1">
    <citation type="submission" date="2012-12" db="EMBL/GenBank/DDBJ databases">
        <authorList>
            <person name="Hellsten U."/>
            <person name="Grimwood J."/>
            <person name="Chapman J.A."/>
            <person name="Shapiro H."/>
            <person name="Aerts A."/>
            <person name="Otillar R.P."/>
            <person name="Terry A.Y."/>
            <person name="Boore J.L."/>
            <person name="Simakov O."/>
            <person name="Marletaz F."/>
            <person name="Cho S.-J."/>
            <person name="Edsinger-Gonzales E."/>
            <person name="Havlak P."/>
            <person name="Kuo D.-H."/>
            <person name="Larsson T."/>
            <person name="Lv J."/>
            <person name="Arendt D."/>
            <person name="Savage R."/>
            <person name="Osoegawa K."/>
            <person name="de Jong P."/>
            <person name="Lindberg D.R."/>
            <person name="Seaver E.C."/>
            <person name="Weisblat D.A."/>
            <person name="Putnam N.H."/>
            <person name="Grigoriev I.V."/>
            <person name="Rokhsar D.S."/>
        </authorList>
    </citation>
    <scope>NUCLEOTIDE SEQUENCE</scope>
</reference>
<dbReference type="RefSeq" id="XP_009012378.1">
    <property type="nucleotide sequence ID" value="XM_009014130.1"/>
</dbReference>
<sequence>MYELLYSRQIIENQNVEQKHLTDELMNYRLLLNERTKVATKLKMKQKRNEVHVEKLISRHREHCLKLTEQLCHARSQNIELQQQLDCFEKLKSQETAVTFALAELKEDLKCELKENVDGLNRAHIRGNYVENKKMQEKQQEIKDGILTIQQSVEWIGNGNVRSNVMRSSDVVTSNNGFTSSQKDGQISAACDHQEMLKKKLEWRLNEHLKGMQSQHARSQQSIDDFTRKLCALEKVTSC</sequence>
<dbReference type="EMBL" id="AMQM01002921">
    <property type="status" value="NOT_ANNOTATED_CDS"/>
    <property type="molecule type" value="Genomic_DNA"/>
</dbReference>
<dbReference type="AlphaFoldDB" id="T1F0C6"/>